<evidence type="ECO:0000256" key="1">
    <source>
        <dbReference type="ARBA" id="ARBA00022598"/>
    </source>
</evidence>
<name>A0A0J8B6K8_BETVV</name>
<accession>A0A0J8B6K8</accession>
<dbReference type="InterPro" id="IPR016185">
    <property type="entry name" value="PreATP-grasp_dom_sf"/>
</dbReference>
<evidence type="ECO:0000256" key="4">
    <source>
        <dbReference type="ARBA" id="ARBA00023267"/>
    </source>
</evidence>
<keyword evidence="2" id="KW-0547">Nucleotide-binding</keyword>
<dbReference type="Proteomes" id="UP000035740">
    <property type="component" value="Unassembled WGS sequence"/>
</dbReference>
<dbReference type="EMBL" id="KQ090456">
    <property type="protein sequence ID" value="KMS95533.1"/>
    <property type="molecule type" value="Genomic_DNA"/>
</dbReference>
<evidence type="ECO:0000313" key="6">
    <source>
        <dbReference type="EMBL" id="KMS95533.1"/>
    </source>
</evidence>
<dbReference type="PANTHER" id="PTHR18866:SF33">
    <property type="entry name" value="METHYLCROTONOYL-COA CARBOXYLASE SUBUNIT ALPHA, MITOCHONDRIAL-RELATED"/>
    <property type="match status" value="1"/>
</dbReference>
<keyword evidence="3" id="KW-0067">ATP-binding</keyword>
<protein>
    <recommendedName>
        <fullName evidence="5">Biotin carboxylation domain-containing protein</fullName>
    </recommendedName>
</protein>
<dbReference type="GO" id="GO:0005739">
    <property type="term" value="C:mitochondrion"/>
    <property type="evidence" value="ECO:0007669"/>
    <property type="project" value="TreeGrafter"/>
</dbReference>
<dbReference type="GO" id="GO:0004485">
    <property type="term" value="F:methylcrotonoyl-CoA carboxylase activity"/>
    <property type="evidence" value="ECO:0007669"/>
    <property type="project" value="TreeGrafter"/>
</dbReference>
<dbReference type="PANTHER" id="PTHR18866">
    <property type="entry name" value="CARBOXYLASE:PYRUVATE/ACETYL-COA/PROPIONYL-COA CARBOXYLASE"/>
    <property type="match status" value="1"/>
</dbReference>
<reference evidence="6 7" key="1">
    <citation type="journal article" date="2014" name="Nature">
        <title>The genome of the recently domesticated crop plant sugar beet (Beta vulgaris).</title>
        <authorList>
            <person name="Dohm J.C."/>
            <person name="Minoche A.E."/>
            <person name="Holtgrawe D."/>
            <person name="Capella-Gutierrez S."/>
            <person name="Zakrzewski F."/>
            <person name="Tafer H."/>
            <person name="Rupp O."/>
            <person name="Sorensen T.R."/>
            <person name="Stracke R."/>
            <person name="Reinhardt R."/>
            <person name="Goesmann A."/>
            <person name="Kraft T."/>
            <person name="Schulz B."/>
            <person name="Stadler P.F."/>
            <person name="Schmidt T."/>
            <person name="Gabaldon T."/>
            <person name="Lehrach H."/>
            <person name="Weisshaar B."/>
            <person name="Himmelbauer H."/>
        </authorList>
    </citation>
    <scope>NUCLEOTIDE SEQUENCE [LARGE SCALE GENOMIC DNA]</scope>
    <source>
        <tissue evidence="6">Taproot</tissue>
    </source>
</reference>
<keyword evidence="1" id="KW-0436">Ligase</keyword>
<dbReference type="OrthoDB" id="196847at2759"/>
<organism evidence="6 7">
    <name type="scientific">Beta vulgaris subsp. vulgaris</name>
    <name type="common">Beet</name>
    <dbReference type="NCBI Taxonomy" id="3555"/>
    <lineage>
        <taxon>Eukaryota</taxon>
        <taxon>Viridiplantae</taxon>
        <taxon>Streptophyta</taxon>
        <taxon>Embryophyta</taxon>
        <taxon>Tracheophyta</taxon>
        <taxon>Spermatophyta</taxon>
        <taxon>Magnoliopsida</taxon>
        <taxon>eudicotyledons</taxon>
        <taxon>Gunneridae</taxon>
        <taxon>Pentapetalae</taxon>
        <taxon>Caryophyllales</taxon>
        <taxon>Chenopodiaceae</taxon>
        <taxon>Betoideae</taxon>
        <taxon>Beta</taxon>
    </lineage>
</organism>
<feature type="domain" description="Biotin carboxylation" evidence="5">
    <location>
        <begin position="1"/>
        <end position="58"/>
    </location>
</feature>
<gene>
    <name evidence="6" type="ORF">BVRB_007390</name>
</gene>
<proteinExistence type="predicted"/>
<dbReference type="Gene3D" id="3.30.470.20">
    <property type="entry name" value="ATP-grasp fold, B domain"/>
    <property type="match status" value="1"/>
</dbReference>
<evidence type="ECO:0000256" key="2">
    <source>
        <dbReference type="ARBA" id="ARBA00022741"/>
    </source>
</evidence>
<evidence type="ECO:0000313" key="7">
    <source>
        <dbReference type="Proteomes" id="UP000035740"/>
    </source>
</evidence>
<keyword evidence="4" id="KW-0092">Biotin</keyword>
<dbReference type="Pfam" id="PF00289">
    <property type="entry name" value="Biotin_carb_N"/>
    <property type="match status" value="1"/>
</dbReference>
<dbReference type="Gramene" id="KMS95533">
    <property type="protein sequence ID" value="KMS95533"/>
    <property type="gene ID" value="BVRB_007390"/>
</dbReference>
<evidence type="ECO:0000259" key="5">
    <source>
        <dbReference type="PROSITE" id="PS50979"/>
    </source>
</evidence>
<dbReference type="InterPro" id="IPR011764">
    <property type="entry name" value="Biotin_carboxylation_dom"/>
</dbReference>
<dbReference type="PROSITE" id="PS50979">
    <property type="entry name" value="BC"/>
    <property type="match status" value="1"/>
</dbReference>
<dbReference type="AlphaFoldDB" id="A0A0J8B6K8"/>
<evidence type="ECO:0000256" key="3">
    <source>
        <dbReference type="ARBA" id="ARBA00022840"/>
    </source>
</evidence>
<dbReference type="SUPFAM" id="SSF52440">
    <property type="entry name" value="PreATP-grasp domain"/>
    <property type="match status" value="1"/>
</dbReference>
<keyword evidence="7" id="KW-1185">Reference proteome</keyword>
<dbReference type="GO" id="GO:0005524">
    <property type="term" value="F:ATP binding"/>
    <property type="evidence" value="ECO:0007669"/>
    <property type="project" value="UniProtKB-KW"/>
</dbReference>
<dbReference type="InterPro" id="IPR050856">
    <property type="entry name" value="Biotin_carboxylase_complex"/>
</dbReference>
<sequence length="58" mass="6309">MDFFSENAEFAHQCENEGLSFVGPSESVIRDMGDKSASKRIMGEAGVPLVPGYHGNYV</sequence>
<dbReference type="InterPro" id="IPR005481">
    <property type="entry name" value="BC-like_N"/>
</dbReference>